<sequence length="69" mass="7554">LRFTRSGGHDKITHGQGSKDDLSNSVAGVIYCTSKPKRKVGAFFTDTATPEYSVYDYENEPQKISILAG</sequence>
<name>X0WL69_9ZZZZ</name>
<organism evidence="2">
    <name type="scientific">marine sediment metagenome</name>
    <dbReference type="NCBI Taxonomy" id="412755"/>
    <lineage>
        <taxon>unclassified sequences</taxon>
        <taxon>metagenomes</taxon>
        <taxon>ecological metagenomes</taxon>
    </lineage>
</organism>
<feature type="compositionally biased region" description="Basic and acidic residues" evidence="1">
    <location>
        <begin position="7"/>
        <end position="21"/>
    </location>
</feature>
<evidence type="ECO:0000313" key="2">
    <source>
        <dbReference type="EMBL" id="GAG31724.1"/>
    </source>
</evidence>
<evidence type="ECO:0000256" key="1">
    <source>
        <dbReference type="SAM" id="MobiDB-lite"/>
    </source>
</evidence>
<proteinExistence type="predicted"/>
<gene>
    <name evidence="2" type="ORF">S01H1_64767</name>
</gene>
<dbReference type="EMBL" id="BARS01042710">
    <property type="protein sequence ID" value="GAG31724.1"/>
    <property type="molecule type" value="Genomic_DNA"/>
</dbReference>
<reference evidence="2" key="1">
    <citation type="journal article" date="2014" name="Front. Microbiol.">
        <title>High frequency of phylogenetically diverse reductive dehalogenase-homologous genes in deep subseafloor sedimentary metagenomes.</title>
        <authorList>
            <person name="Kawai M."/>
            <person name="Futagami T."/>
            <person name="Toyoda A."/>
            <person name="Takaki Y."/>
            <person name="Nishi S."/>
            <person name="Hori S."/>
            <person name="Arai W."/>
            <person name="Tsubouchi T."/>
            <person name="Morono Y."/>
            <person name="Uchiyama I."/>
            <person name="Ito T."/>
            <person name="Fujiyama A."/>
            <person name="Inagaki F."/>
            <person name="Takami H."/>
        </authorList>
    </citation>
    <scope>NUCLEOTIDE SEQUENCE</scope>
    <source>
        <strain evidence="2">Expedition CK06-06</strain>
    </source>
</reference>
<dbReference type="AlphaFoldDB" id="X0WL69"/>
<comment type="caution">
    <text evidence="2">The sequence shown here is derived from an EMBL/GenBank/DDBJ whole genome shotgun (WGS) entry which is preliminary data.</text>
</comment>
<feature type="non-terminal residue" evidence="2">
    <location>
        <position position="1"/>
    </location>
</feature>
<feature type="region of interest" description="Disordered" evidence="1">
    <location>
        <begin position="1"/>
        <end position="21"/>
    </location>
</feature>
<protein>
    <submittedName>
        <fullName evidence="2">Uncharacterized protein</fullName>
    </submittedName>
</protein>
<accession>X0WL69</accession>